<name>A0A0L0DV28_THETB</name>
<evidence type="ECO:0000256" key="13">
    <source>
        <dbReference type="ARBA" id="ARBA00034078"/>
    </source>
</evidence>
<dbReference type="GO" id="GO:0016491">
    <property type="term" value="F:oxidoreductase activity"/>
    <property type="evidence" value="ECO:0007669"/>
    <property type="project" value="UniProtKB-KW"/>
</dbReference>
<keyword evidence="8 15" id="KW-0274">FAD</keyword>
<dbReference type="Gene3D" id="3.30.365.10">
    <property type="entry name" value="Aldehyde oxidase/xanthine dehydrogenase, molybdopterin binding domain"/>
    <property type="match status" value="4"/>
</dbReference>
<evidence type="ECO:0000313" key="19">
    <source>
        <dbReference type="EMBL" id="KNC55941.1"/>
    </source>
</evidence>
<feature type="binding site" evidence="16">
    <location>
        <position position="456"/>
    </location>
    <ligand>
        <name>Mo-molybdopterin</name>
        <dbReference type="ChEBI" id="CHEBI:71302"/>
    </ligand>
    <ligandPart>
        <name>Mo</name>
        <dbReference type="ChEBI" id="CHEBI:28685"/>
    </ligandPart>
</feature>
<dbReference type="InterPro" id="IPR037165">
    <property type="entry name" value="AldOxase/xan_DH_Mopterin-bd_sf"/>
</dbReference>
<dbReference type="InterPro" id="IPR022407">
    <property type="entry name" value="OxRdtase_Mopterin_BS"/>
</dbReference>
<feature type="active site" description="Proton acceptor" evidence="14">
    <location>
        <position position="924"/>
    </location>
</feature>
<dbReference type="SUPFAM" id="SSF55447">
    <property type="entry name" value="CO dehydrogenase flavoprotein C-terminal domain-like"/>
    <property type="match status" value="1"/>
</dbReference>
<keyword evidence="12" id="KW-0576">Peroxisome</keyword>
<feature type="binding site" evidence="16">
    <location>
        <position position="425"/>
    </location>
    <ligand>
        <name>Mo-molybdopterin</name>
        <dbReference type="ChEBI" id="CHEBI:71302"/>
    </ligand>
    <ligandPart>
        <name>Mo</name>
        <dbReference type="ChEBI" id="CHEBI:28685"/>
    </ligandPart>
</feature>
<dbReference type="Pfam" id="PF00941">
    <property type="entry name" value="FAD_binding_5"/>
    <property type="match status" value="1"/>
</dbReference>
<dbReference type="InterPro" id="IPR000674">
    <property type="entry name" value="Ald_Oxase/Xan_DH_a/b"/>
</dbReference>
<keyword evidence="11" id="KW-0411">Iron-sulfur</keyword>
<comment type="subcellular location">
    <subcellularLocation>
        <location evidence="2">Peroxisome</location>
    </subcellularLocation>
</comment>
<dbReference type="InterPro" id="IPR036318">
    <property type="entry name" value="FAD-bd_PCMH-like_sf"/>
</dbReference>
<feature type="binding site" evidence="16">
    <location>
        <position position="737"/>
    </location>
    <ligand>
        <name>Mo-molybdopterin</name>
        <dbReference type="ChEBI" id="CHEBI:71302"/>
    </ligand>
    <ligandPart>
        <name>Mo</name>
        <dbReference type="ChEBI" id="CHEBI:28685"/>
    </ligandPart>
</feature>
<dbReference type="EMBL" id="GL349510">
    <property type="protein sequence ID" value="KNC55941.1"/>
    <property type="molecule type" value="Genomic_DNA"/>
</dbReference>
<proteinExistence type="inferred from homology"/>
<dbReference type="GO" id="GO:0005777">
    <property type="term" value="C:peroxisome"/>
    <property type="evidence" value="ECO:0007669"/>
    <property type="project" value="UniProtKB-SubCell"/>
</dbReference>
<dbReference type="Gene3D" id="3.30.390.50">
    <property type="entry name" value="CO dehydrogenase flavoprotein, C-terminal domain"/>
    <property type="match status" value="1"/>
</dbReference>
<dbReference type="InterPro" id="IPR046867">
    <property type="entry name" value="AldOxase/xan_DH_MoCoBD2"/>
</dbReference>
<evidence type="ECO:0000256" key="3">
    <source>
        <dbReference type="ARBA" id="ARBA00006849"/>
    </source>
</evidence>
<dbReference type="InterPro" id="IPR005107">
    <property type="entry name" value="CO_DH_flav_C"/>
</dbReference>
<dbReference type="Pfam" id="PF01315">
    <property type="entry name" value="Ald_Xan_dh_C"/>
    <property type="match status" value="1"/>
</dbReference>
<dbReference type="Gene3D" id="3.30.465.10">
    <property type="match status" value="1"/>
</dbReference>
<dbReference type="SUPFAM" id="SSF56176">
    <property type="entry name" value="FAD-binding/transporter-associated domain-like"/>
    <property type="match status" value="1"/>
</dbReference>
<feature type="binding site" evidence="15">
    <location>
        <position position="8"/>
    </location>
    <ligand>
        <name>FAD</name>
        <dbReference type="ChEBI" id="CHEBI:57692"/>
    </ligand>
</feature>
<keyword evidence="5" id="KW-0285">Flavoprotein</keyword>
<feature type="domain" description="Aldehyde oxidase/xanthine dehydrogenase a/b hammerhead" evidence="17">
    <location>
        <begin position="240"/>
        <end position="347"/>
    </location>
</feature>
<evidence type="ECO:0000256" key="12">
    <source>
        <dbReference type="ARBA" id="ARBA00023140"/>
    </source>
</evidence>
<dbReference type="Pfam" id="PF02738">
    <property type="entry name" value="MoCoBD_1"/>
    <property type="match status" value="1"/>
</dbReference>
<feature type="domain" description="CO dehydrogenase flavoprotein C-terminal" evidence="18">
    <location>
        <begin position="67"/>
        <end position="173"/>
    </location>
</feature>
<evidence type="ECO:0000256" key="11">
    <source>
        <dbReference type="ARBA" id="ARBA00023014"/>
    </source>
</evidence>
<dbReference type="STRING" id="461836.A0A0L0DV28"/>
<comment type="cofactor">
    <cofactor evidence="16">
        <name>Mo-molybdopterin</name>
        <dbReference type="ChEBI" id="CHEBI:71302"/>
    </cofactor>
    <text evidence="16">Binds 1 Mo-molybdopterin (Mo-MPT) cofactor per subunit.</text>
</comment>
<evidence type="ECO:0000259" key="18">
    <source>
        <dbReference type="SMART" id="SM01092"/>
    </source>
</evidence>
<dbReference type="PROSITE" id="PS00559">
    <property type="entry name" value="MOLYBDOPTERIN_EUK"/>
    <property type="match status" value="1"/>
</dbReference>
<dbReference type="InterPro" id="IPR036683">
    <property type="entry name" value="CO_DH_flav_C_dom_sf"/>
</dbReference>
<dbReference type="InterPro" id="IPR002346">
    <property type="entry name" value="Mopterin_DH_FAD-bd"/>
</dbReference>
<feature type="binding site" evidence="16">
    <location>
        <position position="570"/>
    </location>
    <ligand>
        <name>Mo-molybdopterin</name>
        <dbReference type="ChEBI" id="CHEBI:71302"/>
    </ligand>
    <ligandPart>
        <name>Mo</name>
        <dbReference type="ChEBI" id="CHEBI:28685"/>
    </ligandPart>
</feature>
<dbReference type="FunFam" id="3.30.365.10:FF:000003">
    <property type="entry name" value="Aldehyde oxidase 1"/>
    <property type="match status" value="1"/>
</dbReference>
<evidence type="ECO:0000256" key="16">
    <source>
        <dbReference type="PIRSR" id="PIRSR000127-3"/>
    </source>
</evidence>
<dbReference type="PANTHER" id="PTHR45444:SF3">
    <property type="entry name" value="XANTHINE DEHYDROGENASE"/>
    <property type="match status" value="1"/>
</dbReference>
<dbReference type="PANTHER" id="PTHR45444">
    <property type="entry name" value="XANTHINE DEHYDROGENASE"/>
    <property type="match status" value="1"/>
</dbReference>
<dbReference type="OMA" id="PHPTQER"/>
<sequence>MTASPISDLNPLWMALGAEVVVTSAARGERRIPFNELYVGYRKTAVEADEVMVKLVVPLAGENEYVRSYKQSRRREDDIAIVGASFRVKLDPETGAVVDAGLAYGGMAAWTKSAVAAAEVLMSGEKWSDALVRKAMAQLDSVDVPLAPNAPGGQVGYRRELAKSFLYKFFLYVSVESGLAPVEAREITGALLQEHKPLSQGRQEYASSAFEAAYDGVLSPPVSGGVHMPEMHASALLQATGEAVYVDDIPVAAGSLFGAPLLSSVARGTIERIETSAALALDPSVAVYTADDVPGMNVLGAIVYDEEVIVSKEITSQGQLLGMVVASSADLARLAARKVNVVLTEAAPDAPELVVTIDEAVAAGQYMSGGNKMKSGDVEGALEGASHVLEGTTYVGGQEHFYLETFATLAVPVEGEQMKVYASTQNPSKTQKFVSRVLGVPSAKVAVHVKRIGGGFGGKETRTCPLSAAVALAAKLSGKPVRCMLDRDEDMVYSGTRHPYKGVYKVGYNDDGKILGLDIDLYSNAGFSLDLSGSVMDRALFHVDNAYKIPAVGARGWLCKTNTPSNTAFRGFGGPQSMLICESWIDNVARELGKDPAEVRAANFYEPDATTHYGQVLTDNRLEAVWGEVMSKSEYETRRAEVAAFNAAHRWRKRGLAAVPTKFGMSFTAKFLNQAGALVHVYQDGTVLVSHGGIEMGQGLHTKMAQVAASAFGIPVSDVYVDETATDKVANTVPTAASVSSDINGMAVLDACEQILARLATVEGVAADAPLAEKALAAHLQRINLSANGFYKTPDIGFEFDPTGETAGSGMPFNYFCYGAAVAEVEIDVLTGDHVVTRADLVMDVGDSLNPAIDLGQVEGAFVQGMGLFTTEELIKLGNGHVFTRGPSFYKIPAFSDIPSIFNVSLLKDAPNSRAIHSSKGVGEPPLFLAASVFFAIKDAVGAARVDAGLGSGAFDLHSPASSERIRMACGPVAPELE</sequence>
<evidence type="ECO:0000256" key="2">
    <source>
        <dbReference type="ARBA" id="ARBA00004275"/>
    </source>
</evidence>
<dbReference type="GO" id="GO:0050660">
    <property type="term" value="F:flavin adenine dinucleotide binding"/>
    <property type="evidence" value="ECO:0007669"/>
    <property type="project" value="InterPro"/>
</dbReference>
<dbReference type="SMART" id="SM01008">
    <property type="entry name" value="Ald_Xan_dh_C"/>
    <property type="match status" value="1"/>
</dbReference>
<evidence type="ECO:0000313" key="20">
    <source>
        <dbReference type="Proteomes" id="UP000054408"/>
    </source>
</evidence>
<protein>
    <submittedName>
        <fullName evidence="19">Xanthine oxidase</fullName>
    </submittedName>
</protein>
<gene>
    <name evidence="19" type="ORF">AMSG_11410</name>
</gene>
<evidence type="ECO:0000256" key="14">
    <source>
        <dbReference type="PIRSR" id="PIRSR000127-1"/>
    </source>
</evidence>
<feature type="binding site" evidence="15">
    <location>
        <position position="668"/>
    </location>
    <ligand>
        <name>substrate</name>
    </ligand>
</feature>
<dbReference type="SUPFAM" id="SSF54665">
    <property type="entry name" value="CO dehydrogenase molybdoprotein N-domain-like"/>
    <property type="match status" value="1"/>
</dbReference>
<feature type="binding site" evidence="15">
    <location>
        <position position="460"/>
    </location>
    <ligand>
        <name>substrate</name>
    </ligand>
</feature>
<evidence type="ECO:0000259" key="17">
    <source>
        <dbReference type="SMART" id="SM01008"/>
    </source>
</evidence>
<reference evidence="19 20" key="1">
    <citation type="submission" date="2010-05" db="EMBL/GenBank/DDBJ databases">
        <title>The Genome Sequence of Thecamonas trahens ATCC 50062.</title>
        <authorList>
            <consortium name="The Broad Institute Genome Sequencing Platform"/>
            <person name="Russ C."/>
            <person name="Cuomo C."/>
            <person name="Shea T."/>
            <person name="Young S.K."/>
            <person name="Zeng Q."/>
            <person name="Koehrsen M."/>
            <person name="Haas B."/>
            <person name="Borodovsky M."/>
            <person name="Guigo R."/>
            <person name="Alvarado L."/>
            <person name="Berlin A."/>
            <person name="Bochicchio J."/>
            <person name="Borenstein D."/>
            <person name="Chapman S."/>
            <person name="Chen Z."/>
            <person name="Freedman E."/>
            <person name="Gellesch M."/>
            <person name="Goldberg J."/>
            <person name="Griggs A."/>
            <person name="Gujja S."/>
            <person name="Heilman E."/>
            <person name="Heiman D."/>
            <person name="Hepburn T."/>
            <person name="Howarth C."/>
            <person name="Jen D."/>
            <person name="Larson L."/>
            <person name="Mehta T."/>
            <person name="Park D."/>
            <person name="Pearson M."/>
            <person name="Roberts A."/>
            <person name="Saif S."/>
            <person name="Shenoy N."/>
            <person name="Sisk P."/>
            <person name="Stolte C."/>
            <person name="Sykes S."/>
            <person name="Thomson T."/>
            <person name="Walk T."/>
            <person name="White J."/>
            <person name="Yandava C."/>
            <person name="Burger G."/>
            <person name="Gray M.W."/>
            <person name="Holland P.W.H."/>
            <person name="King N."/>
            <person name="Lang F.B.F."/>
            <person name="Roger A.J."/>
            <person name="Ruiz-Trillo I."/>
            <person name="Lander E."/>
            <person name="Nusbaum C."/>
        </authorList>
    </citation>
    <scope>NUCLEOTIDE SEQUENCE [LARGE SCALE GENOMIC DNA]</scope>
    <source>
        <strain evidence="19 20">ATCC 50062</strain>
    </source>
</reference>
<feature type="binding site" evidence="15">
    <location>
        <position position="538"/>
    </location>
    <ligand>
        <name>substrate</name>
    </ligand>
</feature>
<keyword evidence="10" id="KW-0408">Iron</keyword>
<organism evidence="19 20">
    <name type="scientific">Thecamonas trahens ATCC 50062</name>
    <dbReference type="NCBI Taxonomy" id="461836"/>
    <lineage>
        <taxon>Eukaryota</taxon>
        <taxon>Apusozoa</taxon>
        <taxon>Apusomonadida</taxon>
        <taxon>Apusomonadidae</taxon>
        <taxon>Thecamonas</taxon>
    </lineage>
</organism>
<keyword evidence="9" id="KW-0560">Oxidoreductase</keyword>
<evidence type="ECO:0000256" key="9">
    <source>
        <dbReference type="ARBA" id="ARBA00023002"/>
    </source>
</evidence>
<dbReference type="PIRSF" id="PIRSF000127">
    <property type="entry name" value="Xanthine_DH"/>
    <property type="match status" value="1"/>
</dbReference>
<keyword evidence="7 16" id="KW-0479">Metal-binding</keyword>
<evidence type="ECO:0000256" key="8">
    <source>
        <dbReference type="ARBA" id="ARBA00022827"/>
    </source>
</evidence>
<comment type="cofactor">
    <cofactor evidence="13">
        <name>[2Fe-2S] cluster</name>
        <dbReference type="ChEBI" id="CHEBI:190135"/>
    </cofactor>
</comment>
<evidence type="ECO:0000256" key="6">
    <source>
        <dbReference type="ARBA" id="ARBA00022714"/>
    </source>
</evidence>
<dbReference type="Pfam" id="PF03450">
    <property type="entry name" value="CO_deh_flav_C"/>
    <property type="match status" value="1"/>
</dbReference>
<comment type="cofactor">
    <cofactor evidence="1 15">
        <name>FAD</name>
        <dbReference type="ChEBI" id="CHEBI:57692"/>
    </cofactor>
</comment>
<dbReference type="Gene3D" id="3.90.1170.50">
    <property type="entry name" value="Aldehyde oxidase/xanthine dehydrogenase, a/b hammerhead"/>
    <property type="match status" value="1"/>
</dbReference>
<keyword evidence="20" id="KW-1185">Reference proteome</keyword>
<dbReference type="SUPFAM" id="SSF56003">
    <property type="entry name" value="Molybdenum cofactor-binding domain"/>
    <property type="match status" value="1"/>
</dbReference>
<dbReference type="OrthoDB" id="8300278at2759"/>
<keyword evidence="6" id="KW-0001">2Fe-2S</keyword>
<dbReference type="SMR" id="A0A0L0DV28"/>
<evidence type="ECO:0000256" key="10">
    <source>
        <dbReference type="ARBA" id="ARBA00023004"/>
    </source>
</evidence>
<dbReference type="eggNOG" id="KOG0430">
    <property type="taxonomic scope" value="Eukaryota"/>
</dbReference>
<dbReference type="Proteomes" id="UP000054408">
    <property type="component" value="Unassembled WGS sequence"/>
</dbReference>
<evidence type="ECO:0000256" key="15">
    <source>
        <dbReference type="PIRSR" id="PIRSR000127-2"/>
    </source>
</evidence>
<evidence type="ECO:0000256" key="7">
    <source>
        <dbReference type="ARBA" id="ARBA00022723"/>
    </source>
</evidence>
<dbReference type="SMART" id="SM01092">
    <property type="entry name" value="CO_deh_flav_C"/>
    <property type="match status" value="1"/>
</dbReference>
<dbReference type="GeneID" id="25569380"/>
<dbReference type="GO" id="GO:0005506">
    <property type="term" value="F:iron ion binding"/>
    <property type="evidence" value="ECO:0007669"/>
    <property type="project" value="InterPro"/>
</dbReference>
<dbReference type="InterPro" id="IPR016169">
    <property type="entry name" value="FAD-bd_PCMH_sub2"/>
</dbReference>
<dbReference type="FunFam" id="3.30.365.10:FF:000002">
    <property type="entry name" value="Xanthine dehydrogenase oxidase"/>
    <property type="match status" value="1"/>
</dbReference>
<dbReference type="InterPro" id="IPR036856">
    <property type="entry name" value="Ald_Oxase/Xan_DH_a/b_sf"/>
</dbReference>
<dbReference type="RefSeq" id="XP_013752713.1">
    <property type="nucleotide sequence ID" value="XM_013897259.1"/>
</dbReference>
<accession>A0A0L0DV28</accession>
<dbReference type="InterPro" id="IPR016208">
    <property type="entry name" value="Ald_Oxase/xanthine_DH-like"/>
</dbReference>
<dbReference type="FunFam" id="3.30.365.10:FF:000004">
    <property type="entry name" value="Xanthine dehydrogenase oxidase"/>
    <property type="match status" value="1"/>
</dbReference>
<keyword evidence="4 16" id="KW-0500">Molybdenum</keyword>
<dbReference type="GO" id="GO:0051537">
    <property type="term" value="F:2 iron, 2 sulfur cluster binding"/>
    <property type="evidence" value="ECO:0007669"/>
    <property type="project" value="UniProtKB-KW"/>
</dbReference>
<evidence type="ECO:0000256" key="4">
    <source>
        <dbReference type="ARBA" id="ARBA00022505"/>
    </source>
</evidence>
<feature type="binding site" evidence="15">
    <location>
        <position position="572"/>
    </location>
    <ligand>
        <name>substrate</name>
    </ligand>
</feature>
<dbReference type="FunFam" id="3.30.365.10:FF:000001">
    <property type="entry name" value="Xanthine dehydrogenase oxidase"/>
    <property type="match status" value="1"/>
</dbReference>
<comment type="similarity">
    <text evidence="3">Belongs to the xanthine dehydrogenase family.</text>
</comment>
<evidence type="ECO:0000256" key="5">
    <source>
        <dbReference type="ARBA" id="ARBA00022630"/>
    </source>
</evidence>
<feature type="binding site" evidence="15">
    <location>
        <position position="70"/>
    </location>
    <ligand>
        <name>FAD</name>
        <dbReference type="ChEBI" id="CHEBI:57692"/>
    </ligand>
</feature>
<dbReference type="Pfam" id="PF20256">
    <property type="entry name" value="MoCoBD_2"/>
    <property type="match status" value="1"/>
</dbReference>
<dbReference type="InterPro" id="IPR008274">
    <property type="entry name" value="AldOxase/xan_DH_MoCoBD1"/>
</dbReference>
<dbReference type="GO" id="GO:0043546">
    <property type="term" value="F:molybdopterin cofactor binding"/>
    <property type="evidence" value="ECO:0007669"/>
    <property type="project" value="InterPro"/>
</dbReference>
<dbReference type="AlphaFoldDB" id="A0A0L0DV28"/>
<evidence type="ECO:0000256" key="1">
    <source>
        <dbReference type="ARBA" id="ARBA00001974"/>
    </source>
</evidence>